<evidence type="ECO:0000259" key="2">
    <source>
        <dbReference type="Pfam" id="PF11867"/>
    </source>
</evidence>
<evidence type="ECO:0000256" key="1">
    <source>
        <dbReference type="ARBA" id="ARBA00022747"/>
    </source>
</evidence>
<organism evidence="4 5">
    <name type="scientific">Chlorogloeopsis fritschii PCC 6912</name>
    <dbReference type="NCBI Taxonomy" id="211165"/>
    <lineage>
        <taxon>Bacteria</taxon>
        <taxon>Bacillati</taxon>
        <taxon>Cyanobacteriota</taxon>
        <taxon>Cyanophyceae</taxon>
        <taxon>Nostocales</taxon>
        <taxon>Chlorogloeopsidaceae</taxon>
        <taxon>Chlorogloeopsis</taxon>
    </lineage>
</organism>
<dbReference type="Pfam" id="PF11867">
    <property type="entry name" value="T1RH-like_C"/>
    <property type="match status" value="1"/>
</dbReference>
<feature type="domain" description="Type I restriction enzyme HindI endonuclease subunit-like C-terminal" evidence="2">
    <location>
        <begin position="132"/>
        <end position="450"/>
    </location>
</feature>
<accession>A0A433N0T0</accession>
<sequence>MAETDMAVVISQSQNEVEAFKQKQLDITPHRQRLVSESPPLDEKFKDPSHPLRIIFVCAMWITGFDVPSCSTIYLDKPMKNHTLMQTIARANRVFPGKVNGLIVDYIGVFRDLQKALAIYGSASGGGVQEGDTPVKAKTALVAQLREAIAETTTFCTQKGIDFAVLESAHGFARTKFWADAVESIIINDDAKKTYLSLAGNVNKLYKAILPDPAANEFTAINAYLQTIKKQILAEVPEVDVSEVMEQVEELLDLSITAGEFAIAQSHSQLIDLSQIDFEALKNKFASTDYQRTETEKLKTAIAQKLQQMVELNKTRMNYLEKFQQMIAEYNADSRNVQIFFNDLINFAQDLGAEDKRAIAKNLTEEELAIFDLLTQPEIQLTKQEEQEVKQVAGELLKTLKKEKLVLDWKKRQQTRASVEVAIKDILDRLPQSYSAEIYEQKCQEVYQHIYENYSGQESIYDSGA</sequence>
<evidence type="ECO:0000313" key="5">
    <source>
        <dbReference type="Proteomes" id="UP000268857"/>
    </source>
</evidence>
<feature type="domain" description="Restriction endonuclease type I HsdR second RecA-like helicase" evidence="3">
    <location>
        <begin position="41"/>
        <end position="106"/>
    </location>
</feature>
<gene>
    <name evidence="4" type="ORF">PCC6912_51080</name>
</gene>
<protein>
    <recommendedName>
        <fullName evidence="6">Type I restriction endonuclease subunit R</fullName>
    </recommendedName>
</protein>
<reference evidence="4 5" key="1">
    <citation type="journal article" date="2019" name="Genome Biol. Evol.">
        <title>Day and night: Metabolic profiles and evolutionary relationships of six axenic non-marine cyanobacteria.</title>
        <authorList>
            <person name="Will S.E."/>
            <person name="Henke P."/>
            <person name="Boedeker C."/>
            <person name="Huang S."/>
            <person name="Brinkmann H."/>
            <person name="Rohde M."/>
            <person name="Jarek M."/>
            <person name="Friedl T."/>
            <person name="Seufert S."/>
            <person name="Schumacher M."/>
            <person name="Overmann J."/>
            <person name="Neumann-Schaal M."/>
            <person name="Petersen J."/>
        </authorList>
    </citation>
    <scope>NUCLEOTIDE SEQUENCE [LARGE SCALE GENOMIC DNA]</scope>
    <source>
        <strain evidence="4 5">PCC 6912</strain>
    </source>
</reference>
<name>A0A433N0T0_CHLFR</name>
<dbReference type="PANTHER" id="PTHR30195:SF15">
    <property type="entry name" value="TYPE I RESTRICTION ENZYME HINDI ENDONUCLEASE SUBUNIT"/>
    <property type="match status" value="1"/>
</dbReference>
<dbReference type="InterPro" id="IPR051268">
    <property type="entry name" value="Type-I_R_enzyme_R_subunit"/>
</dbReference>
<dbReference type="AlphaFoldDB" id="A0A433N0T0"/>
<dbReference type="Pfam" id="PF22679">
    <property type="entry name" value="T1R_D3-like"/>
    <property type="match status" value="1"/>
</dbReference>
<dbReference type="PANTHER" id="PTHR30195">
    <property type="entry name" value="TYPE I SITE-SPECIFIC DEOXYRIBONUCLEASE PROTEIN SUBUNIT M AND R"/>
    <property type="match status" value="1"/>
</dbReference>
<comment type="caution">
    <text evidence="4">The sequence shown here is derived from an EMBL/GenBank/DDBJ whole genome shotgun (WGS) entry which is preliminary data.</text>
</comment>
<dbReference type="GO" id="GO:0009307">
    <property type="term" value="P:DNA restriction-modification system"/>
    <property type="evidence" value="ECO:0007669"/>
    <property type="project" value="UniProtKB-KW"/>
</dbReference>
<dbReference type="STRING" id="211165.GCA_000317285_03644"/>
<dbReference type="InterPro" id="IPR021810">
    <property type="entry name" value="T1RH-like_C"/>
</dbReference>
<dbReference type="RefSeq" id="WP_016875800.1">
    <property type="nucleotide sequence ID" value="NZ_AJLN01000097.1"/>
</dbReference>
<proteinExistence type="predicted"/>
<dbReference type="InterPro" id="IPR055180">
    <property type="entry name" value="HsdR_RecA-like_helicase_dom_2"/>
</dbReference>
<dbReference type="InterPro" id="IPR027417">
    <property type="entry name" value="P-loop_NTPase"/>
</dbReference>
<dbReference type="Proteomes" id="UP000268857">
    <property type="component" value="Unassembled WGS sequence"/>
</dbReference>
<dbReference type="EMBL" id="RSCJ01000028">
    <property type="protein sequence ID" value="RUR74591.1"/>
    <property type="molecule type" value="Genomic_DNA"/>
</dbReference>
<dbReference type="OrthoDB" id="9758243at2"/>
<evidence type="ECO:0008006" key="6">
    <source>
        <dbReference type="Google" id="ProtNLM"/>
    </source>
</evidence>
<keyword evidence="5" id="KW-1185">Reference proteome</keyword>
<keyword evidence="1" id="KW-0680">Restriction system</keyword>
<dbReference type="Gene3D" id="3.40.50.300">
    <property type="entry name" value="P-loop containing nucleotide triphosphate hydrolases"/>
    <property type="match status" value="1"/>
</dbReference>
<evidence type="ECO:0000259" key="3">
    <source>
        <dbReference type="Pfam" id="PF22679"/>
    </source>
</evidence>
<evidence type="ECO:0000313" key="4">
    <source>
        <dbReference type="EMBL" id="RUR74591.1"/>
    </source>
</evidence>
<dbReference type="CDD" id="cd18800">
    <property type="entry name" value="SF2_C_EcoR124I-like"/>
    <property type="match status" value="1"/>
</dbReference>